<dbReference type="EMBL" id="JAULSX010000005">
    <property type="protein sequence ID" value="KAK3490790.1"/>
    <property type="molecule type" value="Genomic_DNA"/>
</dbReference>
<gene>
    <name evidence="1" type="ORF">B0T23DRAFT_170116</name>
</gene>
<accession>A0AAJ0I5T8</accession>
<keyword evidence="2" id="KW-1185">Reference proteome</keyword>
<organism evidence="1 2">
    <name type="scientific">Neurospora hispaniola</name>
    <dbReference type="NCBI Taxonomy" id="588809"/>
    <lineage>
        <taxon>Eukaryota</taxon>
        <taxon>Fungi</taxon>
        <taxon>Dikarya</taxon>
        <taxon>Ascomycota</taxon>
        <taxon>Pezizomycotina</taxon>
        <taxon>Sordariomycetes</taxon>
        <taxon>Sordariomycetidae</taxon>
        <taxon>Sordariales</taxon>
        <taxon>Sordariaceae</taxon>
        <taxon>Neurospora</taxon>
    </lineage>
</organism>
<dbReference type="Proteomes" id="UP001285908">
    <property type="component" value="Unassembled WGS sequence"/>
</dbReference>
<reference evidence="1 2" key="1">
    <citation type="journal article" date="2023" name="Mol. Phylogenet. Evol.">
        <title>Genome-scale phylogeny and comparative genomics of the fungal order Sordariales.</title>
        <authorList>
            <person name="Hensen N."/>
            <person name="Bonometti L."/>
            <person name="Westerberg I."/>
            <person name="Brannstrom I.O."/>
            <person name="Guillou S."/>
            <person name="Cros-Aarteil S."/>
            <person name="Calhoun S."/>
            <person name="Haridas S."/>
            <person name="Kuo A."/>
            <person name="Mondo S."/>
            <person name="Pangilinan J."/>
            <person name="Riley R."/>
            <person name="LaButti K."/>
            <person name="Andreopoulos B."/>
            <person name="Lipzen A."/>
            <person name="Chen C."/>
            <person name="Yan M."/>
            <person name="Daum C."/>
            <person name="Ng V."/>
            <person name="Clum A."/>
            <person name="Steindorff A."/>
            <person name="Ohm R.A."/>
            <person name="Martin F."/>
            <person name="Silar P."/>
            <person name="Natvig D.O."/>
            <person name="Lalanne C."/>
            <person name="Gautier V."/>
            <person name="Ament-Velasquez S.L."/>
            <person name="Kruys A."/>
            <person name="Hutchinson M.I."/>
            <person name="Powell A.J."/>
            <person name="Barry K."/>
            <person name="Miller A.N."/>
            <person name="Grigoriev I.V."/>
            <person name="Debuchy R."/>
            <person name="Gladieux P."/>
            <person name="Hiltunen Thoren M."/>
            <person name="Johannesson H."/>
        </authorList>
    </citation>
    <scope>NUCLEOTIDE SEQUENCE [LARGE SCALE GENOMIC DNA]</scope>
    <source>
        <strain evidence="1 2">FGSC 10403</strain>
    </source>
</reference>
<dbReference type="RefSeq" id="XP_062691973.1">
    <property type="nucleotide sequence ID" value="XM_062832894.1"/>
</dbReference>
<proteinExistence type="predicted"/>
<name>A0AAJ0I5T8_9PEZI</name>
<comment type="caution">
    <text evidence="1">The sequence shown here is derived from an EMBL/GenBank/DDBJ whole genome shotgun (WGS) entry which is preliminary data.</text>
</comment>
<evidence type="ECO:0000313" key="2">
    <source>
        <dbReference type="Proteomes" id="UP001285908"/>
    </source>
</evidence>
<dbReference type="GeneID" id="87870516"/>
<dbReference type="AlphaFoldDB" id="A0AAJ0I5T8"/>
<evidence type="ECO:0000313" key="1">
    <source>
        <dbReference type="EMBL" id="KAK3490790.1"/>
    </source>
</evidence>
<protein>
    <submittedName>
        <fullName evidence="1">Uncharacterized protein</fullName>
    </submittedName>
</protein>
<sequence length="58" mass="6347">MFKNLCITGLSVNVYGTDFGGIQLVPHCPQVSLSTAQQQLSSFQPFRGFCFGTPLFFA</sequence>